<feature type="transmembrane region" description="Helical" evidence="5">
    <location>
        <begin position="233"/>
        <end position="253"/>
    </location>
</feature>
<proteinExistence type="predicted"/>
<comment type="subcellular location">
    <subcellularLocation>
        <location evidence="1">Cell membrane</location>
        <topology evidence="1">Multi-pass membrane protein</topology>
    </subcellularLocation>
</comment>
<reference evidence="7 8" key="1">
    <citation type="submission" date="2017-10" db="EMBL/GenBank/DDBJ databases">
        <title>The new phylogeny of genus Mycobacterium.</title>
        <authorList>
            <person name="Tortoli E."/>
            <person name="Trovato A."/>
            <person name="Cirillo D.M."/>
        </authorList>
    </citation>
    <scope>NUCLEOTIDE SEQUENCE [LARGE SCALE GENOMIC DNA]</scope>
    <source>
        <strain evidence="7 8">CCUG37673</strain>
    </source>
</reference>
<dbReference type="PROSITE" id="PS50850">
    <property type="entry name" value="MFS"/>
    <property type="match status" value="1"/>
</dbReference>
<feature type="domain" description="Major facilitator superfamily (MFS) profile" evidence="6">
    <location>
        <begin position="199"/>
        <end position="378"/>
    </location>
</feature>
<dbReference type="PANTHER" id="PTHR23526:SF4">
    <property type="entry name" value="INTEGRAL MEMBRANE TRANSPORT PROTEIN"/>
    <property type="match status" value="1"/>
</dbReference>
<dbReference type="AlphaFoldDB" id="A0A2A7MYR9"/>
<dbReference type="PANTHER" id="PTHR23526">
    <property type="entry name" value="INTEGRAL MEMBRANE TRANSPORT PROTEIN-RELATED"/>
    <property type="match status" value="1"/>
</dbReference>
<evidence type="ECO:0000313" key="8">
    <source>
        <dbReference type="Proteomes" id="UP000220914"/>
    </source>
</evidence>
<dbReference type="GO" id="GO:0022857">
    <property type="term" value="F:transmembrane transporter activity"/>
    <property type="evidence" value="ECO:0007669"/>
    <property type="project" value="InterPro"/>
</dbReference>
<dbReference type="Pfam" id="PF07690">
    <property type="entry name" value="MFS_1"/>
    <property type="match status" value="1"/>
</dbReference>
<feature type="transmembrane region" description="Helical" evidence="5">
    <location>
        <begin position="152"/>
        <end position="171"/>
    </location>
</feature>
<keyword evidence="4 5" id="KW-0472">Membrane</keyword>
<keyword evidence="3 5" id="KW-1133">Transmembrane helix</keyword>
<evidence type="ECO:0000256" key="1">
    <source>
        <dbReference type="ARBA" id="ARBA00004651"/>
    </source>
</evidence>
<evidence type="ECO:0000256" key="5">
    <source>
        <dbReference type="SAM" id="Phobius"/>
    </source>
</evidence>
<keyword evidence="2 5" id="KW-0812">Transmembrane</keyword>
<name>A0A2A7MYR9_MYCAG</name>
<dbReference type="Proteomes" id="UP000220914">
    <property type="component" value="Unassembled WGS sequence"/>
</dbReference>
<dbReference type="SUPFAM" id="SSF103473">
    <property type="entry name" value="MFS general substrate transporter"/>
    <property type="match status" value="1"/>
</dbReference>
<dbReference type="GO" id="GO:0005886">
    <property type="term" value="C:plasma membrane"/>
    <property type="evidence" value="ECO:0007669"/>
    <property type="project" value="UniProtKB-SubCell"/>
</dbReference>
<keyword evidence="8" id="KW-1185">Reference proteome</keyword>
<dbReference type="InterPro" id="IPR052528">
    <property type="entry name" value="Sugar_transport-like"/>
</dbReference>
<evidence type="ECO:0000313" key="7">
    <source>
        <dbReference type="EMBL" id="PEG36814.1"/>
    </source>
</evidence>
<gene>
    <name evidence="7" type="ORF">CQY20_17850</name>
</gene>
<feature type="transmembrane region" description="Helical" evidence="5">
    <location>
        <begin position="118"/>
        <end position="140"/>
    </location>
</feature>
<organism evidence="7 8">
    <name type="scientific">Mycolicibacterium agri</name>
    <name type="common">Mycobacterium agri</name>
    <dbReference type="NCBI Taxonomy" id="36811"/>
    <lineage>
        <taxon>Bacteria</taxon>
        <taxon>Bacillati</taxon>
        <taxon>Actinomycetota</taxon>
        <taxon>Actinomycetes</taxon>
        <taxon>Mycobacteriales</taxon>
        <taxon>Mycobacteriaceae</taxon>
        <taxon>Mycolicibacterium</taxon>
    </lineage>
</organism>
<comment type="caution">
    <text evidence="7">The sequence shown here is derived from an EMBL/GenBank/DDBJ whole genome shotgun (WGS) entry which is preliminary data.</text>
</comment>
<feature type="transmembrane region" description="Helical" evidence="5">
    <location>
        <begin position="265"/>
        <end position="298"/>
    </location>
</feature>
<sequence>MRSLSRSFRTQCVRRCRMRFSTSATAPRGWDSRPRRSRCHRWCWPCPQAGSSTGWANARAWCWGRWPSWPPARSRCSPAPRWPDCSRRRCFSASECCGRSSPSMHWVMRDAPDGRLDFVFGLYTFATSGGQMAGPVLLLLPSADSVSPPFNVIAWAAIAIGVATLVLSVAIPSTPRSPTTDEKQTAMWPVAARLLRTRGVAPALVTSSLVLSSLDIVLAYLPLLARERDLAPVWLTALLVTRGVATMASRLTLGWMTNTFGRRRVLVAAGAVAAAALIALVLPLPALALVACMAAYGLAAGTVQPLTMSWVTLLTPRGDRGVAASLRLVGNRAGQTGIPLAVAALSAVGGAPVVFAATGATLLVSARLSRFAPNDEPG</sequence>
<dbReference type="InterPro" id="IPR036259">
    <property type="entry name" value="MFS_trans_sf"/>
</dbReference>
<dbReference type="InterPro" id="IPR011701">
    <property type="entry name" value="MFS"/>
</dbReference>
<evidence type="ECO:0000256" key="3">
    <source>
        <dbReference type="ARBA" id="ARBA00022989"/>
    </source>
</evidence>
<evidence type="ECO:0000259" key="6">
    <source>
        <dbReference type="PROSITE" id="PS50850"/>
    </source>
</evidence>
<dbReference type="Gene3D" id="1.20.1250.20">
    <property type="entry name" value="MFS general substrate transporter like domains"/>
    <property type="match status" value="1"/>
</dbReference>
<protein>
    <recommendedName>
        <fullName evidence="6">Major facilitator superfamily (MFS) profile domain-containing protein</fullName>
    </recommendedName>
</protein>
<evidence type="ECO:0000256" key="2">
    <source>
        <dbReference type="ARBA" id="ARBA00022692"/>
    </source>
</evidence>
<dbReference type="InterPro" id="IPR020846">
    <property type="entry name" value="MFS_dom"/>
</dbReference>
<feature type="transmembrane region" description="Helical" evidence="5">
    <location>
        <begin position="338"/>
        <end position="364"/>
    </location>
</feature>
<feature type="transmembrane region" description="Helical" evidence="5">
    <location>
        <begin position="200"/>
        <end position="221"/>
    </location>
</feature>
<accession>A0A2A7MYR9</accession>
<evidence type="ECO:0000256" key="4">
    <source>
        <dbReference type="ARBA" id="ARBA00023136"/>
    </source>
</evidence>
<dbReference type="EMBL" id="PDCP01000031">
    <property type="protein sequence ID" value="PEG36814.1"/>
    <property type="molecule type" value="Genomic_DNA"/>
</dbReference>